<proteinExistence type="predicted"/>
<organism evidence="1 2">
    <name type="scientific">Penicillium italicum</name>
    <name type="common">Blue mold</name>
    <dbReference type="NCBI Taxonomy" id="40296"/>
    <lineage>
        <taxon>Eukaryota</taxon>
        <taxon>Fungi</taxon>
        <taxon>Dikarya</taxon>
        <taxon>Ascomycota</taxon>
        <taxon>Pezizomycotina</taxon>
        <taxon>Eurotiomycetes</taxon>
        <taxon>Eurotiomycetidae</taxon>
        <taxon>Eurotiales</taxon>
        <taxon>Aspergillaceae</taxon>
        <taxon>Penicillium</taxon>
    </lineage>
</organism>
<reference evidence="1 2" key="1">
    <citation type="journal article" date="2015" name="Mol. Plant Microbe Interact.">
        <title>Genome, transcriptome, and functional analyses of Penicillium expansum provide new insights into secondary metabolism and pathogenicity.</title>
        <authorList>
            <person name="Ballester A.R."/>
            <person name="Marcet-Houben M."/>
            <person name="Levin E."/>
            <person name="Sela N."/>
            <person name="Selma-Lazaro C."/>
            <person name="Carmona L."/>
            <person name="Wisniewski M."/>
            <person name="Droby S."/>
            <person name="Gonzalez-Candelas L."/>
            <person name="Gabaldon T."/>
        </authorList>
    </citation>
    <scope>NUCLEOTIDE SEQUENCE [LARGE SCALE GENOMIC DNA]</scope>
    <source>
        <strain evidence="1 2">PHI-1</strain>
    </source>
</reference>
<dbReference type="AlphaFoldDB" id="A0A0A2LNQ2"/>
<keyword evidence="2" id="KW-1185">Reference proteome</keyword>
<evidence type="ECO:0000313" key="2">
    <source>
        <dbReference type="Proteomes" id="UP000030104"/>
    </source>
</evidence>
<accession>A0A0A2LNQ2</accession>
<comment type="caution">
    <text evidence="1">The sequence shown here is derived from an EMBL/GenBank/DDBJ whole genome shotgun (WGS) entry which is preliminary data.</text>
</comment>
<dbReference type="EMBL" id="JQGA01000074">
    <property type="protein sequence ID" value="KGO77935.1"/>
    <property type="molecule type" value="Genomic_DNA"/>
</dbReference>
<dbReference type="Proteomes" id="UP000030104">
    <property type="component" value="Unassembled WGS sequence"/>
</dbReference>
<dbReference type="HOGENOM" id="CLU_3406527_0_0_1"/>
<evidence type="ECO:0000313" key="1">
    <source>
        <dbReference type="EMBL" id="KGO77935.1"/>
    </source>
</evidence>
<protein>
    <submittedName>
        <fullName evidence="1">Uncharacterized protein</fullName>
    </submittedName>
</protein>
<gene>
    <name evidence="1" type="ORF">PITC_024630</name>
</gene>
<name>A0A0A2LNQ2_PENIT</name>
<sequence length="30" mass="3491">MRVQKQKVGFDTLNHLAIYTDIPVLKFPCD</sequence>